<keyword evidence="6" id="KW-0663">Pyridoxal phosphate</keyword>
<keyword evidence="5" id="KW-0169">Cobalamin biosynthesis</keyword>
<dbReference type="PANTHER" id="PTHR42885:SF1">
    <property type="entry name" value="THREONINE-PHOSPHATE DECARBOXYLASE"/>
    <property type="match status" value="1"/>
</dbReference>
<dbReference type="Proteomes" id="UP000229498">
    <property type="component" value="Unassembled WGS sequence"/>
</dbReference>
<dbReference type="EMBL" id="PHIG01000054">
    <property type="protein sequence ID" value="PJK27882.1"/>
    <property type="molecule type" value="Genomic_DNA"/>
</dbReference>
<evidence type="ECO:0000313" key="11">
    <source>
        <dbReference type="EMBL" id="PJK27882.1"/>
    </source>
</evidence>
<comment type="function">
    <text evidence="2">Decarboxylates L-threonine-O-3-phosphate to yield (R)-1-amino-2-propanol O-2-phosphate, the precursor for the linkage between the nucleotide loop and the corrin ring in cobalamin.</text>
</comment>
<evidence type="ECO:0000256" key="2">
    <source>
        <dbReference type="ARBA" id="ARBA00003444"/>
    </source>
</evidence>
<evidence type="ECO:0000256" key="9">
    <source>
        <dbReference type="ARBA" id="ARBA00048531"/>
    </source>
</evidence>
<dbReference type="InterPro" id="IPR004838">
    <property type="entry name" value="NHTrfase_class1_PyrdxlP-BS"/>
</dbReference>
<evidence type="ECO:0000256" key="3">
    <source>
        <dbReference type="ARBA" id="ARBA00004953"/>
    </source>
</evidence>
<evidence type="ECO:0000256" key="4">
    <source>
        <dbReference type="ARBA" id="ARBA00012285"/>
    </source>
</evidence>
<dbReference type="InterPro" id="IPR015424">
    <property type="entry name" value="PyrdxlP-dep_Trfase"/>
</dbReference>
<dbReference type="InterPro" id="IPR015421">
    <property type="entry name" value="PyrdxlP-dep_Trfase_major"/>
</dbReference>
<dbReference type="GO" id="GO:0009236">
    <property type="term" value="P:cobalamin biosynthetic process"/>
    <property type="evidence" value="ECO:0007669"/>
    <property type="project" value="UniProtKB-UniPathway"/>
</dbReference>
<sequence>MGRREHGGDLAAAMARFGGDRADWLDLSTGINPNPWPMPEIPQRFLTALPERADVETLIAAARGAYGVHSGNYIVPAGGAQALIQLMPALAEGGDVRVLAPTYNEHAGRFADSGRAPRDIAEVADLVGADAAVLVNPNNPDGRRTEPARLLDLAGKVGFLVVDESFCDVTPALSLCPEKLPENVIVLRSFGKFFGLAGLRLGFAVAAEDLAERLARTLGPWAVSGPALFAGAAALADTTWIEATRRDLAAAMARFRNLLEEAGFGIVGGTDLFVTARSGDTGGWLTRFAAHHVHVRPFGYAPDWLRFGLPPDEAGWRQLETALGS</sequence>
<dbReference type="InterPro" id="IPR005860">
    <property type="entry name" value="CobD"/>
</dbReference>
<dbReference type="InterPro" id="IPR004839">
    <property type="entry name" value="Aminotransferase_I/II_large"/>
</dbReference>
<evidence type="ECO:0000259" key="10">
    <source>
        <dbReference type="Pfam" id="PF00155"/>
    </source>
</evidence>
<evidence type="ECO:0000256" key="1">
    <source>
        <dbReference type="ARBA" id="ARBA00001933"/>
    </source>
</evidence>
<dbReference type="AlphaFoldDB" id="A0A2M9FWP5"/>
<dbReference type="Gene3D" id="3.90.1150.10">
    <property type="entry name" value="Aspartate Aminotransferase, domain 1"/>
    <property type="match status" value="1"/>
</dbReference>
<feature type="domain" description="Aminotransferase class I/classII large" evidence="10">
    <location>
        <begin position="72"/>
        <end position="309"/>
    </location>
</feature>
<dbReference type="PANTHER" id="PTHR42885">
    <property type="entry name" value="HISTIDINOL-PHOSPHATE AMINOTRANSFERASE-RELATED"/>
    <property type="match status" value="1"/>
</dbReference>
<organism evidence="11 12">
    <name type="scientific">Minwuia thermotolerans</name>
    <dbReference type="NCBI Taxonomy" id="2056226"/>
    <lineage>
        <taxon>Bacteria</taxon>
        <taxon>Pseudomonadati</taxon>
        <taxon>Pseudomonadota</taxon>
        <taxon>Alphaproteobacteria</taxon>
        <taxon>Minwuiales</taxon>
        <taxon>Minwuiaceae</taxon>
        <taxon>Minwuia</taxon>
    </lineage>
</organism>
<dbReference type="RefSeq" id="WP_109795705.1">
    <property type="nucleotide sequence ID" value="NZ_PHIG01000054.1"/>
</dbReference>
<dbReference type="SUPFAM" id="SSF53383">
    <property type="entry name" value="PLP-dependent transferases"/>
    <property type="match status" value="1"/>
</dbReference>
<keyword evidence="7" id="KW-0456">Lyase</keyword>
<comment type="pathway">
    <text evidence="3">Cofactor biosynthesis; adenosylcobalamin biosynthesis.</text>
</comment>
<evidence type="ECO:0000256" key="8">
    <source>
        <dbReference type="ARBA" id="ARBA00029996"/>
    </source>
</evidence>
<evidence type="ECO:0000256" key="5">
    <source>
        <dbReference type="ARBA" id="ARBA00022573"/>
    </source>
</evidence>
<reference evidence="11 12" key="1">
    <citation type="submission" date="2017-11" db="EMBL/GenBank/DDBJ databases">
        <title>Draft genome sequence of Rhizobiales bacterium SY3-13.</title>
        <authorList>
            <person name="Sun C."/>
        </authorList>
    </citation>
    <scope>NUCLEOTIDE SEQUENCE [LARGE SCALE GENOMIC DNA]</scope>
    <source>
        <strain evidence="11 12">SY3-13</strain>
    </source>
</reference>
<comment type="catalytic activity">
    <reaction evidence="9">
        <text>O-phospho-L-threonine + H(+) = (R)-1-aminopropan-2-yl phosphate + CO2</text>
        <dbReference type="Rhea" id="RHEA:11492"/>
        <dbReference type="ChEBI" id="CHEBI:15378"/>
        <dbReference type="ChEBI" id="CHEBI:16526"/>
        <dbReference type="ChEBI" id="CHEBI:58563"/>
        <dbReference type="ChEBI" id="CHEBI:58675"/>
        <dbReference type="EC" id="4.1.1.81"/>
    </reaction>
</comment>
<gene>
    <name evidence="11" type="ORF">CVT23_20290</name>
</gene>
<dbReference type="NCBIfam" id="TIGR01140">
    <property type="entry name" value="L_thr_O3P_dcar"/>
    <property type="match status" value="1"/>
</dbReference>
<evidence type="ECO:0000256" key="7">
    <source>
        <dbReference type="ARBA" id="ARBA00023239"/>
    </source>
</evidence>
<dbReference type="PROSITE" id="PS00105">
    <property type="entry name" value="AA_TRANSFER_CLASS_1"/>
    <property type="match status" value="1"/>
</dbReference>
<dbReference type="InterPro" id="IPR015422">
    <property type="entry name" value="PyrdxlP-dep_Trfase_small"/>
</dbReference>
<dbReference type="GO" id="GO:0048472">
    <property type="term" value="F:threonine-phosphate decarboxylase activity"/>
    <property type="evidence" value="ECO:0007669"/>
    <property type="project" value="UniProtKB-EC"/>
</dbReference>
<accession>A0A2M9FWP5</accession>
<keyword evidence="12" id="KW-1185">Reference proteome</keyword>
<dbReference type="CDD" id="cd00609">
    <property type="entry name" value="AAT_like"/>
    <property type="match status" value="1"/>
</dbReference>
<name>A0A2M9FWP5_9PROT</name>
<comment type="caution">
    <text evidence="11">The sequence shown here is derived from an EMBL/GenBank/DDBJ whole genome shotgun (WGS) entry which is preliminary data.</text>
</comment>
<dbReference type="GO" id="GO:0030170">
    <property type="term" value="F:pyridoxal phosphate binding"/>
    <property type="evidence" value="ECO:0007669"/>
    <property type="project" value="InterPro"/>
</dbReference>
<evidence type="ECO:0000256" key="6">
    <source>
        <dbReference type="ARBA" id="ARBA00022898"/>
    </source>
</evidence>
<dbReference type="UniPathway" id="UPA00148"/>
<dbReference type="EC" id="4.1.1.81" evidence="4"/>
<protein>
    <recommendedName>
        <fullName evidence="4">threonine-phosphate decarboxylase</fullName>
        <ecNumber evidence="4">4.1.1.81</ecNumber>
    </recommendedName>
    <alternativeName>
        <fullName evidence="8">L-threonine-O-3-phosphate decarboxylase</fullName>
    </alternativeName>
</protein>
<dbReference type="Gene3D" id="3.40.640.10">
    <property type="entry name" value="Type I PLP-dependent aspartate aminotransferase-like (Major domain)"/>
    <property type="match status" value="1"/>
</dbReference>
<evidence type="ECO:0000313" key="12">
    <source>
        <dbReference type="Proteomes" id="UP000229498"/>
    </source>
</evidence>
<dbReference type="OrthoDB" id="9799304at2"/>
<dbReference type="Pfam" id="PF00155">
    <property type="entry name" value="Aminotran_1_2"/>
    <property type="match status" value="1"/>
</dbReference>
<comment type="cofactor">
    <cofactor evidence="1">
        <name>pyridoxal 5'-phosphate</name>
        <dbReference type="ChEBI" id="CHEBI:597326"/>
    </cofactor>
</comment>
<proteinExistence type="predicted"/>